<protein>
    <submittedName>
        <fullName evidence="1">Uncharacterized protein</fullName>
    </submittedName>
</protein>
<organism evidence="1 2">
    <name type="scientific">Coprinopsis marcescibilis</name>
    <name type="common">Agaric fungus</name>
    <name type="synonym">Psathyrella marcescibilis</name>
    <dbReference type="NCBI Taxonomy" id="230819"/>
    <lineage>
        <taxon>Eukaryota</taxon>
        <taxon>Fungi</taxon>
        <taxon>Dikarya</taxon>
        <taxon>Basidiomycota</taxon>
        <taxon>Agaricomycotina</taxon>
        <taxon>Agaricomycetes</taxon>
        <taxon>Agaricomycetidae</taxon>
        <taxon>Agaricales</taxon>
        <taxon>Agaricineae</taxon>
        <taxon>Psathyrellaceae</taxon>
        <taxon>Coprinopsis</taxon>
    </lineage>
</organism>
<sequence length="484" mass="53168">MSVPQLPEPFSLYPLTPFDYLFESSNFVTGWLVEGDIDRAELEAALQRLTEKWRMLAGRIQLAVNDKVFFWCIRIPLGPLPPDYRTFALTSSTSQVPLSTYVKVPIPSVSTSLPLSFFMDPSSPRGYHAFEASSHPITSWHLTYFPASSNGGTSYTAIGFMRSHGVFDGTGASKVTKALVSEMKGETWIPPALPSEGTVSNPIAHELSQHLSRNPSLGDTTEYKGYAPLGVVGLLKTVLWHLKETYWAGADRRIVLLPKAALTYIVAEVRRSLVDEGKEGHGVTSGDVIVAWIYKTIYSSGTSPTTVTHCTNLASIRGILGNESSASEMFPGYVHNAFVPLPYPTFSVSQVQETPLHALAEAFASYRLALSKDQVALAYDLIKTLRRQNPFTIHPDANDDLLISNVSSSRILETDWSLIGAKRTLCGYRYQVSVANMLFTNAVYIAGRLADESVVLDTSLNSARMELFLNEVNRVTLAAGKGEQ</sequence>
<name>A0A5C3KSZ1_COPMA</name>
<dbReference type="InterPro" id="IPR023213">
    <property type="entry name" value="CAT-like_dom_sf"/>
</dbReference>
<proteinExistence type="predicted"/>
<dbReference type="EMBL" id="ML210221">
    <property type="protein sequence ID" value="TFK23325.1"/>
    <property type="molecule type" value="Genomic_DNA"/>
</dbReference>
<reference evidence="1 2" key="1">
    <citation type="journal article" date="2019" name="Nat. Ecol. Evol.">
        <title>Megaphylogeny resolves global patterns of mushroom evolution.</title>
        <authorList>
            <person name="Varga T."/>
            <person name="Krizsan K."/>
            <person name="Foldi C."/>
            <person name="Dima B."/>
            <person name="Sanchez-Garcia M."/>
            <person name="Sanchez-Ramirez S."/>
            <person name="Szollosi G.J."/>
            <person name="Szarkandi J.G."/>
            <person name="Papp V."/>
            <person name="Albert L."/>
            <person name="Andreopoulos W."/>
            <person name="Angelini C."/>
            <person name="Antonin V."/>
            <person name="Barry K.W."/>
            <person name="Bougher N.L."/>
            <person name="Buchanan P."/>
            <person name="Buyck B."/>
            <person name="Bense V."/>
            <person name="Catcheside P."/>
            <person name="Chovatia M."/>
            <person name="Cooper J."/>
            <person name="Damon W."/>
            <person name="Desjardin D."/>
            <person name="Finy P."/>
            <person name="Geml J."/>
            <person name="Haridas S."/>
            <person name="Hughes K."/>
            <person name="Justo A."/>
            <person name="Karasinski D."/>
            <person name="Kautmanova I."/>
            <person name="Kiss B."/>
            <person name="Kocsube S."/>
            <person name="Kotiranta H."/>
            <person name="LaButti K.M."/>
            <person name="Lechner B.E."/>
            <person name="Liimatainen K."/>
            <person name="Lipzen A."/>
            <person name="Lukacs Z."/>
            <person name="Mihaltcheva S."/>
            <person name="Morgado L.N."/>
            <person name="Niskanen T."/>
            <person name="Noordeloos M.E."/>
            <person name="Ohm R.A."/>
            <person name="Ortiz-Santana B."/>
            <person name="Ovrebo C."/>
            <person name="Racz N."/>
            <person name="Riley R."/>
            <person name="Savchenko A."/>
            <person name="Shiryaev A."/>
            <person name="Soop K."/>
            <person name="Spirin V."/>
            <person name="Szebenyi C."/>
            <person name="Tomsovsky M."/>
            <person name="Tulloss R.E."/>
            <person name="Uehling J."/>
            <person name="Grigoriev I.V."/>
            <person name="Vagvolgyi C."/>
            <person name="Papp T."/>
            <person name="Martin F.M."/>
            <person name="Miettinen O."/>
            <person name="Hibbett D.S."/>
            <person name="Nagy L.G."/>
        </authorList>
    </citation>
    <scope>NUCLEOTIDE SEQUENCE [LARGE SCALE GENOMIC DNA]</scope>
    <source>
        <strain evidence="1 2">CBS 121175</strain>
    </source>
</reference>
<dbReference type="Gene3D" id="3.30.559.10">
    <property type="entry name" value="Chloramphenicol acetyltransferase-like domain"/>
    <property type="match status" value="2"/>
</dbReference>
<gene>
    <name evidence="1" type="ORF">FA15DRAFT_594441</name>
</gene>
<evidence type="ECO:0000313" key="1">
    <source>
        <dbReference type="EMBL" id="TFK23325.1"/>
    </source>
</evidence>
<dbReference type="STRING" id="230819.A0A5C3KSZ1"/>
<keyword evidence="2" id="KW-1185">Reference proteome</keyword>
<dbReference type="OrthoDB" id="21502at2759"/>
<accession>A0A5C3KSZ1</accession>
<evidence type="ECO:0000313" key="2">
    <source>
        <dbReference type="Proteomes" id="UP000307440"/>
    </source>
</evidence>
<dbReference type="AlphaFoldDB" id="A0A5C3KSZ1"/>
<dbReference type="Proteomes" id="UP000307440">
    <property type="component" value="Unassembled WGS sequence"/>
</dbReference>